<reference evidence="1" key="1">
    <citation type="submission" date="2014-11" db="EMBL/GenBank/DDBJ databases">
        <authorList>
            <person name="Amaro Gonzalez C."/>
        </authorList>
    </citation>
    <scope>NUCLEOTIDE SEQUENCE</scope>
</reference>
<name>A0A0E9QPP7_ANGAN</name>
<reference evidence="1" key="2">
    <citation type="journal article" date="2015" name="Fish Shellfish Immunol.">
        <title>Early steps in the European eel (Anguilla anguilla)-Vibrio vulnificus interaction in the gills: Role of the RtxA13 toxin.</title>
        <authorList>
            <person name="Callol A."/>
            <person name="Pajuelo D."/>
            <person name="Ebbesson L."/>
            <person name="Teles M."/>
            <person name="MacKenzie S."/>
            <person name="Amaro C."/>
        </authorList>
    </citation>
    <scope>NUCLEOTIDE SEQUENCE</scope>
</reference>
<sequence length="41" mass="4925">MITDAQRKWQYTTTSSTYVHLQTILPFKACYQYHISSYHVI</sequence>
<accession>A0A0E9QPP7</accession>
<evidence type="ECO:0000313" key="1">
    <source>
        <dbReference type="EMBL" id="JAH18220.1"/>
    </source>
</evidence>
<dbReference type="EMBL" id="GBXM01090357">
    <property type="protein sequence ID" value="JAH18220.1"/>
    <property type="molecule type" value="Transcribed_RNA"/>
</dbReference>
<dbReference type="AlphaFoldDB" id="A0A0E9QPP7"/>
<organism evidence="1">
    <name type="scientific">Anguilla anguilla</name>
    <name type="common">European freshwater eel</name>
    <name type="synonym">Muraena anguilla</name>
    <dbReference type="NCBI Taxonomy" id="7936"/>
    <lineage>
        <taxon>Eukaryota</taxon>
        <taxon>Metazoa</taxon>
        <taxon>Chordata</taxon>
        <taxon>Craniata</taxon>
        <taxon>Vertebrata</taxon>
        <taxon>Euteleostomi</taxon>
        <taxon>Actinopterygii</taxon>
        <taxon>Neopterygii</taxon>
        <taxon>Teleostei</taxon>
        <taxon>Anguilliformes</taxon>
        <taxon>Anguillidae</taxon>
        <taxon>Anguilla</taxon>
    </lineage>
</organism>
<protein>
    <submittedName>
        <fullName evidence="1">Uncharacterized protein</fullName>
    </submittedName>
</protein>
<proteinExistence type="predicted"/>